<accession>A0ABV4V1A9</accession>
<sequence length="203" mass="23270">MRIFRSTFFTIAIIVAFLALTSAFTILLILINKNIIISSQNVDVFDLLLKVSFTLIGSTLSGLVAFLIYFLQDRRIKNEKSLVESQHLLMIKKEFDNNVAILSNVYEMYREGTIDELAALILKPESSIKETLSIYNNILDTSILKDSRSKVNEKEFIANIDNWNKVNLIHRNLDLLVSDITKKESAKTILEYIKREITVLLPK</sequence>
<keyword evidence="1" id="KW-0472">Membrane</keyword>
<evidence type="ECO:0000313" key="2">
    <source>
        <dbReference type="EMBL" id="MFB0843384.1"/>
    </source>
</evidence>
<evidence type="ECO:0000313" key="3">
    <source>
        <dbReference type="Proteomes" id="UP001575622"/>
    </source>
</evidence>
<reference evidence="2 3" key="1">
    <citation type="submission" date="2024-09" db="EMBL/GenBank/DDBJ databases">
        <authorList>
            <person name="Makale K.P.P."/>
            <person name="Makhzoum A."/>
            <person name="Rantong G."/>
            <person name="Rahube T.O."/>
        </authorList>
    </citation>
    <scope>NUCLEOTIDE SEQUENCE [LARGE SCALE GENOMIC DNA]</scope>
    <source>
        <strain evidence="2 3">KM_D13</strain>
    </source>
</reference>
<proteinExistence type="predicted"/>
<gene>
    <name evidence="2" type="ORF">ACEU3E_14490</name>
</gene>
<keyword evidence="3" id="KW-1185">Reference proteome</keyword>
<dbReference type="RefSeq" id="WP_373952110.1">
    <property type="nucleotide sequence ID" value="NZ_JBHDLN010000006.1"/>
</dbReference>
<name>A0ABV4V1A9_9BACL</name>
<keyword evidence="1" id="KW-1133">Transmembrane helix</keyword>
<organism evidence="2 3">
    <name type="scientific">Paenibacillus oleatilyticus</name>
    <dbReference type="NCBI Taxonomy" id="2594886"/>
    <lineage>
        <taxon>Bacteria</taxon>
        <taxon>Bacillati</taxon>
        <taxon>Bacillota</taxon>
        <taxon>Bacilli</taxon>
        <taxon>Bacillales</taxon>
        <taxon>Paenibacillaceae</taxon>
        <taxon>Paenibacillus</taxon>
    </lineage>
</organism>
<protein>
    <submittedName>
        <fullName evidence="2">Uncharacterized protein</fullName>
    </submittedName>
</protein>
<keyword evidence="1" id="KW-0812">Transmembrane</keyword>
<feature type="transmembrane region" description="Helical" evidence="1">
    <location>
        <begin position="51"/>
        <end position="71"/>
    </location>
</feature>
<comment type="caution">
    <text evidence="2">The sequence shown here is derived from an EMBL/GenBank/DDBJ whole genome shotgun (WGS) entry which is preliminary data.</text>
</comment>
<evidence type="ECO:0000256" key="1">
    <source>
        <dbReference type="SAM" id="Phobius"/>
    </source>
</evidence>
<dbReference type="Proteomes" id="UP001575622">
    <property type="component" value="Unassembled WGS sequence"/>
</dbReference>
<feature type="transmembrane region" description="Helical" evidence="1">
    <location>
        <begin position="7"/>
        <end position="31"/>
    </location>
</feature>
<dbReference type="EMBL" id="JBHDLN010000006">
    <property type="protein sequence ID" value="MFB0843384.1"/>
    <property type="molecule type" value="Genomic_DNA"/>
</dbReference>